<protein>
    <recommendedName>
        <fullName evidence="4">Transcription factor domain-containing protein</fullName>
    </recommendedName>
</protein>
<evidence type="ECO:0000256" key="1">
    <source>
        <dbReference type="SAM" id="MobiDB-lite"/>
    </source>
</evidence>
<evidence type="ECO:0000313" key="2">
    <source>
        <dbReference type="EMBL" id="WFD01095.1"/>
    </source>
</evidence>
<evidence type="ECO:0008006" key="4">
    <source>
        <dbReference type="Google" id="ProtNLM"/>
    </source>
</evidence>
<feature type="region of interest" description="Disordered" evidence="1">
    <location>
        <begin position="647"/>
        <end position="711"/>
    </location>
</feature>
<feature type="compositionally biased region" description="Polar residues" evidence="1">
    <location>
        <begin position="689"/>
        <end position="711"/>
    </location>
</feature>
<reference evidence="2 3" key="1">
    <citation type="submission" date="2023-03" db="EMBL/GenBank/DDBJ databases">
        <title>Mating type loci evolution in Malassezia.</title>
        <authorList>
            <person name="Coelho M.A."/>
        </authorList>
    </citation>
    <scope>NUCLEOTIDE SEQUENCE [LARGE SCALE GENOMIC DNA]</scope>
    <source>
        <strain evidence="2 3">CBS 9725</strain>
    </source>
</reference>
<sequence length="747" mass="84468">MNRFAHRFDEIESKLDTVAAQPLDGNPLLPKMRDEAALSISTPEARSQFSKRINANSVGGFFGTSWLPTTDDRIRRSLLYMHSVLPSESFMHGLIRKYESELDDMQSIINASELLERMYELLAFNAQLETDPFSIQKLSHTDLVQLVYSEALLFSAFVNTIILTNNSMFDSTFSEDDTSIHGQFIERVEVGLSAINPYEDMRLDFVICSTLLFSAICAVRKPPVGATLFQHGAHLALLQDLDLEPPADLPEREKKRRMNLYAQLCILDWFGLTVTKRQPILVTDPARYPSLFGTEAQQSEHLSPNIRFKMKIAQLYGKASIIRLQSDDYTYTCQLHEEAFRIRSSMPREWCEGQMSESTRKIHSTFGRASLDFFLLRIHLRFYLRGWDDARYRFSCDTCFTSARQLLHVFRAAFSWKVPVRPNETLNQRPGDWERPEKVSVVARIWWLSNWGTAAALLLVKHLTILTERDESSGWDLERESIVQDLCIMSRLLQYLAPITKFASDGYEAMQRVAAHALEQSFDDQNPSDGNYMSHWACRILQARSSQPEKPEELPAKVSEPMSLLDNLMKSGSDIVQKDTTASTPHSLGFGQRLSQHRDETKKGSSQSSATPSSSTHVEATNNEPHALPSQPFDSLDTFWTQFALSSTLPTDPIPNTSQPPGIETSGTPSATLSTPQNNIDFDLRENPFNPSSFDPASASQNKNPISSNPFQIPMDSLGLMTDDFLRLFEGQSTRVGLQEQSTLAKQ</sequence>
<feature type="region of interest" description="Disordered" evidence="1">
    <location>
        <begin position="579"/>
        <end position="633"/>
    </location>
</feature>
<feature type="compositionally biased region" description="Low complexity" evidence="1">
    <location>
        <begin position="605"/>
        <end position="615"/>
    </location>
</feature>
<keyword evidence="3" id="KW-1185">Reference proteome</keyword>
<dbReference type="CDD" id="cd12148">
    <property type="entry name" value="fungal_TF_MHR"/>
    <property type="match status" value="1"/>
</dbReference>
<evidence type="ECO:0000313" key="3">
    <source>
        <dbReference type="Proteomes" id="UP001219567"/>
    </source>
</evidence>
<gene>
    <name evidence="2" type="ORF">MYAM1_003856</name>
</gene>
<dbReference type="AlphaFoldDB" id="A0AAJ5Z2D4"/>
<dbReference type="Proteomes" id="UP001219567">
    <property type="component" value="Chromosome 7"/>
</dbReference>
<name>A0AAJ5Z2D4_9BASI</name>
<organism evidence="2 3">
    <name type="scientific">Malassezia yamatoensis</name>
    <dbReference type="NCBI Taxonomy" id="253288"/>
    <lineage>
        <taxon>Eukaryota</taxon>
        <taxon>Fungi</taxon>
        <taxon>Dikarya</taxon>
        <taxon>Basidiomycota</taxon>
        <taxon>Ustilaginomycotina</taxon>
        <taxon>Malasseziomycetes</taxon>
        <taxon>Malasseziales</taxon>
        <taxon>Malasseziaceae</taxon>
        <taxon>Malassezia</taxon>
    </lineage>
</organism>
<feature type="compositionally biased region" description="Polar residues" evidence="1">
    <location>
        <begin position="647"/>
        <end position="680"/>
    </location>
</feature>
<accession>A0AAJ5Z2D4</accession>
<proteinExistence type="predicted"/>
<dbReference type="EMBL" id="CP119949">
    <property type="protein sequence ID" value="WFD01095.1"/>
    <property type="molecule type" value="Genomic_DNA"/>
</dbReference>